<dbReference type="EMBL" id="KP715216">
    <property type="protein sequence ID" value="ALR85698.1"/>
    <property type="molecule type" value="mRNA"/>
</dbReference>
<organism evidence="1">
    <name type="scientific">Oncorhynchus mykiss</name>
    <name type="common">Rainbow trout</name>
    <name type="synonym">Salmo gairdneri</name>
    <dbReference type="NCBI Taxonomy" id="8022"/>
    <lineage>
        <taxon>Eukaryota</taxon>
        <taxon>Metazoa</taxon>
        <taxon>Chordata</taxon>
        <taxon>Craniata</taxon>
        <taxon>Vertebrata</taxon>
        <taxon>Euteleostomi</taxon>
        <taxon>Actinopterygii</taxon>
        <taxon>Neopterygii</taxon>
        <taxon>Teleostei</taxon>
        <taxon>Protacanthopterygii</taxon>
        <taxon>Salmoniformes</taxon>
        <taxon>Salmonidae</taxon>
        <taxon>Salmoninae</taxon>
        <taxon>Oncorhynchus</taxon>
    </lineage>
</organism>
<sequence length="49" mass="5601">STPLNFKTEPVHAVTSKKRLFLQVLPTDESKIQAILSQTAYHFITLTWT</sequence>
<gene>
    <name evidence="1" type="primary">CD56</name>
</gene>
<proteinExistence type="evidence at transcript level"/>
<feature type="non-terminal residue" evidence="1">
    <location>
        <position position="1"/>
    </location>
</feature>
<name>A0A172F1R8_ONCMY</name>
<dbReference type="AlphaFoldDB" id="A0A172F1R8"/>
<feature type="non-terminal residue" evidence="1">
    <location>
        <position position="49"/>
    </location>
</feature>
<protein>
    <submittedName>
        <fullName evidence="1">Neural cell adhesion molecule 1</fullName>
    </submittedName>
</protein>
<reference evidence="1" key="1">
    <citation type="submission" date="2015-01" db="EMBL/GenBank/DDBJ databases">
        <title>Cloning and characterization of NCAM1 in rainbow trout (Oncorhynchus mykiss).</title>
        <authorList>
            <person name="Dang H.T."/>
            <person name="Korytar T."/>
            <person name="Koellner B."/>
        </authorList>
    </citation>
    <scope>NUCLEOTIDE SEQUENCE</scope>
    <source>
        <strain evidence="1">Steelhead</strain>
    </source>
</reference>
<evidence type="ECO:0000313" key="1">
    <source>
        <dbReference type="EMBL" id="ALR85698.1"/>
    </source>
</evidence>
<accession>A0A172F1R8</accession>